<keyword evidence="2" id="KW-0812">Transmembrane</keyword>
<protein>
    <recommendedName>
        <fullName evidence="5">Septum formation-related domain-containing protein</fullName>
    </recommendedName>
</protein>
<evidence type="ECO:0008006" key="5">
    <source>
        <dbReference type="Google" id="ProtNLM"/>
    </source>
</evidence>
<proteinExistence type="predicted"/>
<keyword evidence="2" id="KW-0472">Membrane</keyword>
<accession>A0ABP9PN03</accession>
<sequence length="357" mass="37351">MDDDELARAVREGLTRQAEQAEPDPAVVGRARAAASRRRRARFAVLGAAAAVALVVGTVVVVTTTRTGDDDAPAGPADSAAPRVTAATDGGDPEPTAWRTEYWRGVQVDVPADWGYGNPGLCGDLPTGTPYVGRPIGVTDACFTPGPDATPTAPYVWFDVPGAGPGVEDLGDGWTRETVEVAGTRVSVAAQDADLRARVLGSVEPGGLCDPDLDGVPEARFDRTMEGGGTFRSAHLCAYRGGDLVYASPVTDELFETTVDAVGGAPAARRCSLPPSEVVVVTGIFDDPYGPGITLFRDVVYDLTCGIATTTTYEHPGGPDHQVTEATVPWATPVFRRLLVGPLSGRWVYGRFIGVQG</sequence>
<feature type="region of interest" description="Disordered" evidence="1">
    <location>
        <begin position="66"/>
        <end position="96"/>
    </location>
</feature>
<dbReference type="RefSeq" id="WP_345458462.1">
    <property type="nucleotide sequence ID" value="NZ_BAABKG010000003.1"/>
</dbReference>
<keyword evidence="2" id="KW-1133">Transmembrane helix</keyword>
<gene>
    <name evidence="3" type="ORF">GCM10023340_23020</name>
</gene>
<feature type="transmembrane region" description="Helical" evidence="2">
    <location>
        <begin position="43"/>
        <end position="62"/>
    </location>
</feature>
<reference evidence="4" key="1">
    <citation type="journal article" date="2019" name="Int. J. Syst. Evol. Microbiol.">
        <title>The Global Catalogue of Microorganisms (GCM) 10K type strain sequencing project: providing services to taxonomists for standard genome sequencing and annotation.</title>
        <authorList>
            <consortium name="The Broad Institute Genomics Platform"/>
            <consortium name="The Broad Institute Genome Sequencing Center for Infectious Disease"/>
            <person name="Wu L."/>
            <person name="Ma J."/>
        </authorList>
    </citation>
    <scope>NUCLEOTIDE SEQUENCE [LARGE SCALE GENOMIC DNA]</scope>
    <source>
        <strain evidence="4">JCM 18459</strain>
    </source>
</reference>
<feature type="compositionally biased region" description="Basic and acidic residues" evidence="1">
    <location>
        <begin position="1"/>
        <end position="14"/>
    </location>
</feature>
<feature type="region of interest" description="Disordered" evidence="1">
    <location>
        <begin position="1"/>
        <end position="25"/>
    </location>
</feature>
<feature type="compositionally biased region" description="Low complexity" evidence="1">
    <location>
        <begin position="73"/>
        <end position="82"/>
    </location>
</feature>
<evidence type="ECO:0000256" key="2">
    <source>
        <dbReference type="SAM" id="Phobius"/>
    </source>
</evidence>
<name>A0ABP9PN03_9ACTN</name>
<dbReference type="EMBL" id="BAABKG010000003">
    <property type="protein sequence ID" value="GAA5148747.1"/>
    <property type="molecule type" value="Genomic_DNA"/>
</dbReference>
<comment type="caution">
    <text evidence="3">The sequence shown here is derived from an EMBL/GenBank/DDBJ whole genome shotgun (WGS) entry which is preliminary data.</text>
</comment>
<keyword evidence="4" id="KW-1185">Reference proteome</keyword>
<evidence type="ECO:0000313" key="3">
    <source>
        <dbReference type="EMBL" id="GAA5148747.1"/>
    </source>
</evidence>
<evidence type="ECO:0000313" key="4">
    <source>
        <dbReference type="Proteomes" id="UP001500221"/>
    </source>
</evidence>
<evidence type="ECO:0000256" key="1">
    <source>
        <dbReference type="SAM" id="MobiDB-lite"/>
    </source>
</evidence>
<dbReference type="Proteomes" id="UP001500221">
    <property type="component" value="Unassembled WGS sequence"/>
</dbReference>
<organism evidence="3 4">
    <name type="scientific">Nocardioides marinquilinus</name>
    <dbReference type="NCBI Taxonomy" id="1210400"/>
    <lineage>
        <taxon>Bacteria</taxon>
        <taxon>Bacillati</taxon>
        <taxon>Actinomycetota</taxon>
        <taxon>Actinomycetes</taxon>
        <taxon>Propionibacteriales</taxon>
        <taxon>Nocardioidaceae</taxon>
        <taxon>Nocardioides</taxon>
    </lineage>
</organism>